<keyword evidence="3" id="KW-1185">Reference proteome</keyword>
<feature type="transmembrane region" description="Helical" evidence="1">
    <location>
        <begin position="177"/>
        <end position="194"/>
    </location>
</feature>
<gene>
    <name evidence="2" type="ORF">LTR91_016745</name>
</gene>
<feature type="transmembrane region" description="Helical" evidence="1">
    <location>
        <begin position="276"/>
        <end position="297"/>
    </location>
</feature>
<feature type="transmembrane region" description="Helical" evidence="1">
    <location>
        <begin position="303"/>
        <end position="322"/>
    </location>
</feature>
<proteinExistence type="predicted"/>
<organism evidence="2 3">
    <name type="scientific">Friedmanniomyces endolithicus</name>
    <dbReference type="NCBI Taxonomy" id="329885"/>
    <lineage>
        <taxon>Eukaryota</taxon>
        <taxon>Fungi</taxon>
        <taxon>Dikarya</taxon>
        <taxon>Ascomycota</taxon>
        <taxon>Pezizomycotina</taxon>
        <taxon>Dothideomycetes</taxon>
        <taxon>Dothideomycetidae</taxon>
        <taxon>Mycosphaerellales</taxon>
        <taxon>Teratosphaeriaceae</taxon>
        <taxon>Friedmanniomyces</taxon>
    </lineage>
</organism>
<evidence type="ECO:0000313" key="3">
    <source>
        <dbReference type="Proteomes" id="UP001175353"/>
    </source>
</evidence>
<sequence>MKDTATSHRLVCGRETAVRRTRQVYILISDVARSQVQYLISICSTTFKSKRITTWGLLSGVTMSTPELQDRLIKTPLDLAGLILLADIDAVARKLAYTGDTHPEDLLVLCPGLHRQQDAPALSKGEYPACAALTTGYVFRVENEATTLFLQRMSKTGHLTTMRVTSASDEVPDGCRWNAYSFAFSLTVWAFTGFCLFGDYWAAAVLGTLIVIRVVNMVVIDRRLSGGWHGQTEPGVPGDLLILLSQDRWVRMTGLVDDLKAVTSGRWLRDPTPLETAFTSSATLLVYLAAIFLICASEQGKKIVLMLTVVSAGIVIFANANMKELRMNDKLLRVEGPPKAYGRRLDLTNELIQETGRRDWALRLGMVQPEKGEEGPVMM</sequence>
<reference evidence="2" key="1">
    <citation type="submission" date="2023-06" db="EMBL/GenBank/DDBJ databases">
        <title>Black Yeasts Isolated from many extreme environments.</title>
        <authorList>
            <person name="Coleine C."/>
            <person name="Stajich J.E."/>
            <person name="Selbmann L."/>
        </authorList>
    </citation>
    <scope>NUCLEOTIDE SEQUENCE</scope>
    <source>
        <strain evidence="2">CCFEE 5200</strain>
    </source>
</reference>
<dbReference type="EMBL" id="JAUJLE010000208">
    <property type="protein sequence ID" value="KAK0968400.1"/>
    <property type="molecule type" value="Genomic_DNA"/>
</dbReference>
<dbReference type="AlphaFoldDB" id="A0AAN6K7E9"/>
<dbReference type="Proteomes" id="UP001175353">
    <property type="component" value="Unassembled WGS sequence"/>
</dbReference>
<evidence type="ECO:0000313" key="2">
    <source>
        <dbReference type="EMBL" id="KAK0968400.1"/>
    </source>
</evidence>
<protein>
    <submittedName>
        <fullName evidence="2">Uncharacterized protein</fullName>
    </submittedName>
</protein>
<comment type="caution">
    <text evidence="2">The sequence shown here is derived from an EMBL/GenBank/DDBJ whole genome shotgun (WGS) entry which is preliminary data.</text>
</comment>
<name>A0AAN6K7E9_9PEZI</name>
<keyword evidence="1" id="KW-0472">Membrane</keyword>
<evidence type="ECO:0000256" key="1">
    <source>
        <dbReference type="SAM" id="Phobius"/>
    </source>
</evidence>
<keyword evidence="1" id="KW-1133">Transmembrane helix</keyword>
<accession>A0AAN6K7E9</accession>
<keyword evidence="1" id="KW-0812">Transmembrane</keyword>